<evidence type="ECO:0000313" key="2">
    <source>
        <dbReference type="EMBL" id="RKO92959.1"/>
    </source>
</evidence>
<dbReference type="EMBL" id="KZ994426">
    <property type="protein sequence ID" value="RKO92959.1"/>
    <property type="molecule type" value="Genomic_DNA"/>
</dbReference>
<keyword evidence="3" id="KW-1185">Reference proteome</keyword>
<dbReference type="Proteomes" id="UP000269721">
    <property type="component" value="Unassembled WGS sequence"/>
</dbReference>
<protein>
    <submittedName>
        <fullName evidence="2">Uncharacterized protein</fullName>
    </submittedName>
</protein>
<proteinExistence type="predicted"/>
<evidence type="ECO:0000313" key="3">
    <source>
        <dbReference type="Proteomes" id="UP000269721"/>
    </source>
</evidence>
<accession>A0A4P9WJ70</accession>
<feature type="region of interest" description="Disordered" evidence="1">
    <location>
        <begin position="1"/>
        <end position="27"/>
    </location>
</feature>
<reference evidence="3" key="1">
    <citation type="journal article" date="2018" name="Nat. Microbiol.">
        <title>Leveraging single-cell genomics to expand the fungal tree of life.</title>
        <authorList>
            <person name="Ahrendt S.R."/>
            <person name="Quandt C.A."/>
            <person name="Ciobanu D."/>
            <person name="Clum A."/>
            <person name="Salamov A."/>
            <person name="Andreopoulos B."/>
            <person name="Cheng J.F."/>
            <person name="Woyke T."/>
            <person name="Pelin A."/>
            <person name="Henrissat B."/>
            <person name="Reynolds N.K."/>
            <person name="Benny G.L."/>
            <person name="Smith M.E."/>
            <person name="James T.Y."/>
            <person name="Grigoriev I.V."/>
        </authorList>
    </citation>
    <scope>NUCLEOTIDE SEQUENCE [LARGE SCALE GENOMIC DNA]</scope>
</reference>
<dbReference type="AlphaFoldDB" id="A0A4P9WJ70"/>
<name>A0A4P9WJ70_9FUNG</name>
<gene>
    <name evidence="2" type="ORF">BDK51DRAFT_26503</name>
</gene>
<sequence length="181" mass="20510">MGNSRMDFPEVAPPSRGRGGWTVPLHRPNGGWGRRERGGRRAGDEGGWGVEVVFWVWWLRWVEWGWFWVAWCEVRFVLWHLGVRGCWGGAWWGVGGVAGWAMRGRGAPSWRVGGHYLWFHLGTLVFVVGLDRGCYDPSREVVGRANPGLQQNRCFINYCLLSSKWWGAWGAVAVVRGVGRS</sequence>
<evidence type="ECO:0000256" key="1">
    <source>
        <dbReference type="SAM" id="MobiDB-lite"/>
    </source>
</evidence>
<organism evidence="2 3">
    <name type="scientific">Blyttiomyces helicus</name>
    <dbReference type="NCBI Taxonomy" id="388810"/>
    <lineage>
        <taxon>Eukaryota</taxon>
        <taxon>Fungi</taxon>
        <taxon>Fungi incertae sedis</taxon>
        <taxon>Chytridiomycota</taxon>
        <taxon>Chytridiomycota incertae sedis</taxon>
        <taxon>Chytridiomycetes</taxon>
        <taxon>Chytridiomycetes incertae sedis</taxon>
        <taxon>Blyttiomyces</taxon>
    </lineage>
</organism>